<evidence type="ECO:0000256" key="1">
    <source>
        <dbReference type="SAM" id="MobiDB-lite"/>
    </source>
</evidence>
<dbReference type="InParanoid" id="M3YXV7"/>
<organism evidence="2">
    <name type="scientific">Mustela putorius furo</name>
    <name type="common">European domestic ferret</name>
    <name type="synonym">Mustela furo</name>
    <dbReference type="NCBI Taxonomy" id="9669"/>
    <lineage>
        <taxon>Eukaryota</taxon>
        <taxon>Metazoa</taxon>
        <taxon>Chordata</taxon>
        <taxon>Craniata</taxon>
        <taxon>Vertebrata</taxon>
        <taxon>Euteleostomi</taxon>
        <taxon>Mammalia</taxon>
        <taxon>Eutheria</taxon>
        <taxon>Laurasiatheria</taxon>
        <taxon>Carnivora</taxon>
        <taxon>Caniformia</taxon>
        <taxon>Musteloidea</taxon>
        <taxon>Mustelidae</taxon>
        <taxon>Mustelinae</taxon>
        <taxon>Mustela</taxon>
    </lineage>
</organism>
<reference evidence="2" key="1">
    <citation type="submission" date="2024-06" db="UniProtKB">
        <authorList>
            <consortium name="Ensembl"/>
        </authorList>
    </citation>
    <scope>IDENTIFICATION</scope>
</reference>
<dbReference type="AlphaFoldDB" id="M3YXV7"/>
<feature type="compositionally biased region" description="Pro residues" evidence="1">
    <location>
        <begin position="31"/>
        <end position="41"/>
    </location>
</feature>
<feature type="region of interest" description="Disordered" evidence="1">
    <location>
        <begin position="1"/>
        <end position="43"/>
    </location>
</feature>
<accession>M3YXV7</accession>
<proteinExistence type="predicted"/>
<protein>
    <submittedName>
        <fullName evidence="2">Uncharacterized protein</fullName>
    </submittedName>
</protein>
<sequence length="165" mass="17290">GNGPTLSWAGGAGPQPYLDSPHPAGEGGDLPPGPRLLPPAPARGTPLLALYQSLTAQNIAPGPDSPGPDPRSATHRLCDLRPVALPLPAPLPLYKMGIVAHHGNTVLCCVVCTKHGTQEAPLTHTVEIKPVSSTVIHVNWLIKASGRKWCSAAIKAKPWEDLEIL</sequence>
<dbReference type="Ensembl" id="ENSMPUT00000016411.1">
    <property type="protein sequence ID" value="ENSMPUP00000016167.1"/>
    <property type="gene ID" value="ENSMPUG00000016271.1"/>
</dbReference>
<evidence type="ECO:0000313" key="2">
    <source>
        <dbReference type="Ensembl" id="ENSMPUP00000016167.1"/>
    </source>
</evidence>
<dbReference type="EMBL" id="AEYP01076788">
    <property type="status" value="NOT_ANNOTATED_CDS"/>
    <property type="molecule type" value="Genomic_DNA"/>
</dbReference>
<name>M3YXV7_MUSPF</name>
<dbReference type="HOGENOM" id="CLU_1614645_0_0_1"/>